<dbReference type="GO" id="GO:0016491">
    <property type="term" value="F:oxidoreductase activity"/>
    <property type="evidence" value="ECO:0007669"/>
    <property type="project" value="InterPro"/>
</dbReference>
<dbReference type="RefSeq" id="WP_160900767.1">
    <property type="nucleotide sequence ID" value="NZ_CP102850.1"/>
</dbReference>
<dbReference type="Pfam" id="PF00175">
    <property type="entry name" value="NAD_binding_1"/>
    <property type="match status" value="1"/>
</dbReference>
<dbReference type="SUPFAM" id="SSF63380">
    <property type="entry name" value="Riboflavin synthase domain-like"/>
    <property type="match status" value="1"/>
</dbReference>
<dbReference type="InterPro" id="IPR001041">
    <property type="entry name" value="2Fe-2S_ferredoxin-type"/>
</dbReference>
<sequence>MADTHRINFDPVDIEMEVSEDETILDAAFRQGIHLMHGCREGRCSACKSYMLDGDVQMDDYSTFACNEAEEAEGYVLLCRTYAYSDCDIELLNFDEDELLGGAPIQDVRTRVAAIEPLTRDIVSLRLDVVEPATIEFKSGQYVDLFIPGTDEKRSFSIATTQRTPDRLEFVIKKYPGGLFAGMLSGEENGKGLNVGDEIMVNGPYGSCTLRNGHVLPIVAIGGGAGMAPLLSLLRHISEEEINRPVRFYYGARTAADLFYLDEIASLGEKIADFSFTACLSESMADAPPGVRVIEGNVTDIVDTCEPDLARTEVYFCGPPPMVDAALALAEAQSVPHDQVFYDKFTSPAFDEP</sequence>
<dbReference type="GO" id="GO:0051537">
    <property type="term" value="F:2 iron, 2 sulfur cluster binding"/>
    <property type="evidence" value="ECO:0007669"/>
    <property type="project" value="UniProtKB-KW"/>
</dbReference>
<dbReference type="PROSITE" id="PS51384">
    <property type="entry name" value="FAD_FR"/>
    <property type="match status" value="1"/>
</dbReference>
<evidence type="ECO:0000259" key="4">
    <source>
        <dbReference type="PROSITE" id="PS51085"/>
    </source>
</evidence>
<keyword evidence="2" id="KW-0479">Metal-binding</keyword>
<name>A0A6L7GM62_9ACTN</name>
<evidence type="ECO:0000313" key="6">
    <source>
        <dbReference type="EMBL" id="MXP20652.1"/>
    </source>
</evidence>
<gene>
    <name evidence="6" type="ORF">GIY30_04670</name>
</gene>
<reference evidence="6 7" key="1">
    <citation type="submission" date="2019-11" db="EMBL/GenBank/DDBJ databases">
        <title>Gordonia sp. nov., a novel actinobacterium isolated from mangrove soil in Hainan.</title>
        <authorList>
            <person name="Huang X."/>
            <person name="Xie Y."/>
            <person name="Chu X."/>
            <person name="Xiao K."/>
        </authorList>
    </citation>
    <scope>NUCLEOTIDE SEQUENCE [LARGE SCALE GENOMIC DNA]</scope>
    <source>
        <strain evidence="6 7">HNM0687</strain>
    </source>
</reference>
<evidence type="ECO:0000256" key="3">
    <source>
        <dbReference type="ARBA" id="ARBA00023014"/>
    </source>
</evidence>
<dbReference type="Gene3D" id="2.40.30.10">
    <property type="entry name" value="Translation factors"/>
    <property type="match status" value="1"/>
</dbReference>
<feature type="domain" description="2Fe-2S ferredoxin-type" evidence="4">
    <location>
        <begin position="5"/>
        <end position="95"/>
    </location>
</feature>
<dbReference type="EMBL" id="WMBR01000001">
    <property type="protein sequence ID" value="MXP20652.1"/>
    <property type="molecule type" value="Genomic_DNA"/>
</dbReference>
<dbReference type="Gene3D" id="3.10.20.30">
    <property type="match status" value="1"/>
</dbReference>
<accession>A0A6L7GM62</accession>
<dbReference type="InterPro" id="IPR039261">
    <property type="entry name" value="FNR_nucleotide-bd"/>
</dbReference>
<keyword evidence="2" id="KW-0408">Iron</keyword>
<dbReference type="PANTHER" id="PTHR47354">
    <property type="entry name" value="NADH OXIDOREDUCTASE HCR"/>
    <property type="match status" value="1"/>
</dbReference>
<dbReference type="InterPro" id="IPR001433">
    <property type="entry name" value="OxRdtase_FAD/NAD-bd"/>
</dbReference>
<dbReference type="CDD" id="cd06212">
    <property type="entry name" value="monooxygenase_like"/>
    <property type="match status" value="1"/>
</dbReference>
<dbReference type="InterPro" id="IPR050415">
    <property type="entry name" value="MRET"/>
</dbReference>
<organism evidence="6 7">
    <name type="scientific">Gordonia mangrovi</name>
    <dbReference type="NCBI Taxonomy" id="2665643"/>
    <lineage>
        <taxon>Bacteria</taxon>
        <taxon>Bacillati</taxon>
        <taxon>Actinomycetota</taxon>
        <taxon>Actinomycetes</taxon>
        <taxon>Mycobacteriales</taxon>
        <taxon>Gordoniaceae</taxon>
        <taxon>Gordonia</taxon>
    </lineage>
</organism>
<dbReference type="Pfam" id="PF00111">
    <property type="entry name" value="Fer2"/>
    <property type="match status" value="1"/>
</dbReference>
<keyword evidence="7" id="KW-1185">Reference proteome</keyword>
<comment type="caution">
    <text evidence="6">The sequence shown here is derived from an EMBL/GenBank/DDBJ whole genome shotgun (WGS) entry which is preliminary data.</text>
</comment>
<dbReference type="PROSITE" id="PS00197">
    <property type="entry name" value="2FE2S_FER_1"/>
    <property type="match status" value="1"/>
</dbReference>
<feature type="domain" description="FAD-binding FR-type" evidence="5">
    <location>
        <begin position="105"/>
        <end position="211"/>
    </location>
</feature>
<proteinExistence type="predicted"/>
<keyword evidence="3" id="KW-0411">Iron-sulfur</keyword>
<comment type="cofactor">
    <cofactor evidence="1">
        <name>FAD</name>
        <dbReference type="ChEBI" id="CHEBI:57692"/>
    </cofactor>
</comment>
<dbReference type="CDD" id="cd00207">
    <property type="entry name" value="fer2"/>
    <property type="match status" value="1"/>
</dbReference>
<keyword evidence="2" id="KW-0001">2Fe-2S</keyword>
<protein>
    <submittedName>
        <fullName evidence="6">2Fe-2S iron-sulfur cluster binding domain-containing protein</fullName>
    </submittedName>
</protein>
<evidence type="ECO:0000313" key="7">
    <source>
        <dbReference type="Proteomes" id="UP000475545"/>
    </source>
</evidence>
<dbReference type="PRINTS" id="PR00410">
    <property type="entry name" value="PHEHYDRXLASE"/>
</dbReference>
<dbReference type="PROSITE" id="PS51085">
    <property type="entry name" value="2FE2S_FER_2"/>
    <property type="match status" value="1"/>
</dbReference>
<dbReference type="InterPro" id="IPR036010">
    <property type="entry name" value="2Fe-2S_ferredoxin-like_sf"/>
</dbReference>
<dbReference type="Gene3D" id="3.40.50.80">
    <property type="entry name" value="Nucleotide-binding domain of ferredoxin-NADP reductase (FNR) module"/>
    <property type="match status" value="1"/>
</dbReference>
<dbReference type="InterPro" id="IPR008333">
    <property type="entry name" value="Cbr1-like_FAD-bd_dom"/>
</dbReference>
<dbReference type="PANTHER" id="PTHR47354:SF5">
    <property type="entry name" value="PROTEIN RFBI"/>
    <property type="match status" value="1"/>
</dbReference>
<dbReference type="InterPro" id="IPR012675">
    <property type="entry name" value="Beta-grasp_dom_sf"/>
</dbReference>
<dbReference type="Pfam" id="PF00970">
    <property type="entry name" value="FAD_binding_6"/>
    <property type="match status" value="1"/>
</dbReference>
<dbReference type="SUPFAM" id="SSF52343">
    <property type="entry name" value="Ferredoxin reductase-like, C-terminal NADP-linked domain"/>
    <property type="match status" value="1"/>
</dbReference>
<dbReference type="AlphaFoldDB" id="A0A6L7GM62"/>
<evidence type="ECO:0000256" key="2">
    <source>
        <dbReference type="ARBA" id="ARBA00022714"/>
    </source>
</evidence>
<dbReference type="SUPFAM" id="SSF54292">
    <property type="entry name" value="2Fe-2S ferredoxin-like"/>
    <property type="match status" value="1"/>
</dbReference>
<dbReference type="Proteomes" id="UP000475545">
    <property type="component" value="Unassembled WGS sequence"/>
</dbReference>
<dbReference type="InterPro" id="IPR006058">
    <property type="entry name" value="2Fe2S_fd_BS"/>
</dbReference>
<dbReference type="InterPro" id="IPR017938">
    <property type="entry name" value="Riboflavin_synthase-like_b-brl"/>
</dbReference>
<evidence type="ECO:0000256" key="1">
    <source>
        <dbReference type="ARBA" id="ARBA00001974"/>
    </source>
</evidence>
<evidence type="ECO:0000259" key="5">
    <source>
        <dbReference type="PROSITE" id="PS51384"/>
    </source>
</evidence>
<dbReference type="InterPro" id="IPR017927">
    <property type="entry name" value="FAD-bd_FR_type"/>
</dbReference>